<accession>A0ABV1CCY1</accession>
<feature type="region of interest" description="Disordered" evidence="1">
    <location>
        <begin position="36"/>
        <end position="60"/>
    </location>
</feature>
<keyword evidence="3" id="KW-1185">Reference proteome</keyword>
<gene>
    <name evidence="2" type="ORF">WMO19_03615</name>
</gene>
<dbReference type="Proteomes" id="UP001447979">
    <property type="component" value="Unassembled WGS sequence"/>
</dbReference>
<proteinExistence type="predicted"/>
<evidence type="ECO:0000313" key="2">
    <source>
        <dbReference type="EMBL" id="MEQ2400688.1"/>
    </source>
</evidence>
<name>A0ABV1CCY1_9FIRM</name>
<dbReference type="RefSeq" id="WP_349170223.1">
    <property type="nucleotide sequence ID" value="NZ_JBBMFO010000007.1"/>
</dbReference>
<sequence length="229" mass="26474">MKSSVKKIIIFLAIIFLLFIYAGLRTYNSHNKDQVISSEDQKNYSGEKSEDKKNFEIEDLSDEEKKQIEESLGSEISEIKHIKFFEDEAYIKQEVKNKEGYIIEDISEVKNVVEFSGDYYQSICDNKEDEEVTIKLGEKKFKNDYMADLPIDEKIISNALAFDVKREILIDLDLDIKVEGKTFATASLYPEINSYYFKILSKNGEIRKGSAKKVVGGYLIVRKEQINEI</sequence>
<dbReference type="EMBL" id="JBBMFO010000007">
    <property type="protein sequence ID" value="MEQ2400688.1"/>
    <property type="molecule type" value="Genomic_DNA"/>
</dbReference>
<feature type="compositionally biased region" description="Basic and acidic residues" evidence="1">
    <location>
        <begin position="39"/>
        <end position="56"/>
    </location>
</feature>
<protein>
    <submittedName>
        <fullName evidence="2">Uncharacterized protein</fullName>
    </submittedName>
</protein>
<comment type="caution">
    <text evidence="2">The sequence shown here is derived from an EMBL/GenBank/DDBJ whole genome shotgun (WGS) entry which is preliminary data.</text>
</comment>
<organism evidence="2 3">
    <name type="scientific">Peptoniphilus hominis</name>
    <name type="common">ex Hitch et al. 2025</name>
    <dbReference type="NCBI Taxonomy" id="3133174"/>
    <lineage>
        <taxon>Bacteria</taxon>
        <taxon>Bacillati</taxon>
        <taxon>Bacillota</taxon>
        <taxon>Tissierellia</taxon>
        <taxon>Tissierellales</taxon>
        <taxon>Peptoniphilaceae</taxon>
        <taxon>Peptoniphilus</taxon>
    </lineage>
</organism>
<evidence type="ECO:0000313" key="3">
    <source>
        <dbReference type="Proteomes" id="UP001447979"/>
    </source>
</evidence>
<evidence type="ECO:0000256" key="1">
    <source>
        <dbReference type="SAM" id="MobiDB-lite"/>
    </source>
</evidence>
<reference evidence="2 3" key="1">
    <citation type="submission" date="2024-03" db="EMBL/GenBank/DDBJ databases">
        <title>Human intestinal bacterial collection.</title>
        <authorList>
            <person name="Pauvert C."/>
            <person name="Hitch T.C.A."/>
            <person name="Clavel T."/>
        </authorList>
    </citation>
    <scope>NUCLEOTIDE SEQUENCE [LARGE SCALE GENOMIC DNA]</scope>
    <source>
        <strain evidence="2 3">CLA-SR-H025</strain>
    </source>
</reference>